<dbReference type="Proteomes" id="UP001183615">
    <property type="component" value="Unassembled WGS sequence"/>
</dbReference>
<feature type="region of interest" description="Disordered" evidence="1">
    <location>
        <begin position="1"/>
        <end position="24"/>
    </location>
</feature>
<evidence type="ECO:0000313" key="3">
    <source>
        <dbReference type="Proteomes" id="UP001183615"/>
    </source>
</evidence>
<protein>
    <recommendedName>
        <fullName evidence="4">Transposase</fullName>
    </recommendedName>
</protein>
<dbReference type="RefSeq" id="WP_253194918.1">
    <property type="nucleotide sequence ID" value="NZ_JAVREV010000002.1"/>
</dbReference>
<evidence type="ECO:0000313" key="2">
    <source>
        <dbReference type="EMBL" id="MDT0441778.1"/>
    </source>
</evidence>
<gene>
    <name evidence="2" type="ORF">RM779_04075</name>
</gene>
<dbReference type="EMBL" id="JAVREV010000002">
    <property type="protein sequence ID" value="MDT0441778.1"/>
    <property type="molecule type" value="Genomic_DNA"/>
</dbReference>
<organism evidence="2 3">
    <name type="scientific">Streptomyces johnsoniae</name>
    <dbReference type="NCBI Taxonomy" id="3075532"/>
    <lineage>
        <taxon>Bacteria</taxon>
        <taxon>Bacillati</taxon>
        <taxon>Actinomycetota</taxon>
        <taxon>Actinomycetes</taxon>
        <taxon>Kitasatosporales</taxon>
        <taxon>Streptomycetaceae</taxon>
        <taxon>Streptomyces</taxon>
    </lineage>
</organism>
<proteinExistence type="predicted"/>
<name>A0ABU2RYG0_9ACTN</name>
<accession>A0ABU2RYG0</accession>
<evidence type="ECO:0008006" key="4">
    <source>
        <dbReference type="Google" id="ProtNLM"/>
    </source>
</evidence>
<sequence length="92" mass="9908">MATSSQEPQAREERARSGRAGPGIELGALAQDTELGRAGVVVGHDGVTYQLRPIRGGLVWNVLPEHVRQVNASDLLREKVRQANRRSIGSGP</sequence>
<evidence type="ECO:0000256" key="1">
    <source>
        <dbReference type="SAM" id="MobiDB-lite"/>
    </source>
</evidence>
<reference evidence="3" key="1">
    <citation type="submission" date="2023-07" db="EMBL/GenBank/DDBJ databases">
        <title>30 novel species of actinomycetes from the DSMZ collection.</title>
        <authorList>
            <person name="Nouioui I."/>
        </authorList>
    </citation>
    <scope>NUCLEOTIDE SEQUENCE [LARGE SCALE GENOMIC DNA]</scope>
    <source>
        <strain evidence="3">DSM 41886</strain>
    </source>
</reference>
<keyword evidence="3" id="KW-1185">Reference proteome</keyword>
<comment type="caution">
    <text evidence="2">The sequence shown here is derived from an EMBL/GenBank/DDBJ whole genome shotgun (WGS) entry which is preliminary data.</text>
</comment>